<proteinExistence type="predicted"/>
<comment type="subcellular location">
    <subcellularLocation>
        <location evidence="1">Membrane</location>
        <topology evidence="1">Multi-pass membrane protein</topology>
    </subcellularLocation>
</comment>
<evidence type="ECO:0000256" key="7">
    <source>
        <dbReference type="SAM" id="Phobius"/>
    </source>
</evidence>
<feature type="repeat" description="ANK" evidence="5">
    <location>
        <begin position="221"/>
        <end position="245"/>
    </location>
</feature>
<keyword evidence="4 7" id="KW-0472">Membrane</keyword>
<dbReference type="GO" id="GO:0016020">
    <property type="term" value="C:membrane"/>
    <property type="evidence" value="ECO:0007669"/>
    <property type="project" value="UniProtKB-SubCell"/>
</dbReference>
<feature type="transmembrane region" description="Helical" evidence="7">
    <location>
        <begin position="819"/>
        <end position="839"/>
    </location>
</feature>
<feature type="region of interest" description="Disordered" evidence="6">
    <location>
        <begin position="382"/>
        <end position="442"/>
    </location>
</feature>
<feature type="domain" description="F-box" evidence="8">
    <location>
        <begin position="1"/>
        <end position="51"/>
    </location>
</feature>
<feature type="repeat" description="ANK" evidence="5">
    <location>
        <begin position="186"/>
        <end position="210"/>
    </location>
</feature>
<dbReference type="InterPro" id="IPR024371">
    <property type="entry name" value="AcetylCoA_trans_1-like"/>
</dbReference>
<evidence type="ECO:0000313" key="10">
    <source>
        <dbReference type="Proteomes" id="UP000231358"/>
    </source>
</evidence>
<dbReference type="InterPro" id="IPR036770">
    <property type="entry name" value="Ankyrin_rpt-contain_sf"/>
</dbReference>
<name>A0A2G7G1Q9_9EURO</name>
<dbReference type="Pfam" id="PF00023">
    <property type="entry name" value="Ank"/>
    <property type="match status" value="1"/>
</dbReference>
<feature type="transmembrane region" description="Helical" evidence="7">
    <location>
        <begin position="520"/>
        <end position="540"/>
    </location>
</feature>
<dbReference type="InterPro" id="IPR002110">
    <property type="entry name" value="Ankyrin_rpt"/>
</dbReference>
<keyword evidence="5" id="KW-0040">ANK repeat</keyword>
<comment type="caution">
    <text evidence="9">The sequence shown here is derived from an EMBL/GenBank/DDBJ whole genome shotgun (WGS) entry which is preliminary data.</text>
</comment>
<dbReference type="Pfam" id="PF13637">
    <property type="entry name" value="Ank_4"/>
    <property type="match status" value="1"/>
</dbReference>
<dbReference type="InterPro" id="IPR036259">
    <property type="entry name" value="MFS_trans_sf"/>
</dbReference>
<feature type="repeat" description="ANK" evidence="5">
    <location>
        <begin position="255"/>
        <end position="277"/>
    </location>
</feature>
<dbReference type="PANTHER" id="PTHR12778:SF9">
    <property type="entry name" value="ACETYL-COENZYME A TRANSPORTER 1"/>
    <property type="match status" value="1"/>
</dbReference>
<dbReference type="Pfam" id="PF12796">
    <property type="entry name" value="Ank_2"/>
    <property type="match status" value="2"/>
</dbReference>
<feature type="transmembrane region" description="Helical" evidence="7">
    <location>
        <begin position="780"/>
        <end position="807"/>
    </location>
</feature>
<dbReference type="GO" id="GO:0035348">
    <property type="term" value="P:acetyl-CoA transmembrane transport"/>
    <property type="evidence" value="ECO:0007669"/>
    <property type="project" value="InterPro"/>
</dbReference>
<evidence type="ECO:0000256" key="2">
    <source>
        <dbReference type="ARBA" id="ARBA00022692"/>
    </source>
</evidence>
<feature type="transmembrane region" description="Helical" evidence="7">
    <location>
        <begin position="897"/>
        <end position="916"/>
    </location>
</feature>
<evidence type="ECO:0000256" key="5">
    <source>
        <dbReference type="PROSITE-ProRule" id="PRU00023"/>
    </source>
</evidence>
<dbReference type="EMBL" id="NEXV01000223">
    <property type="protein sequence ID" value="PIG86738.1"/>
    <property type="molecule type" value="Genomic_DNA"/>
</dbReference>
<dbReference type="PROSITE" id="PS50088">
    <property type="entry name" value="ANK_REPEAT"/>
    <property type="match status" value="5"/>
</dbReference>
<dbReference type="InterPro" id="IPR004752">
    <property type="entry name" value="AmpG_permease/AT-1"/>
</dbReference>
<feature type="transmembrane region" description="Helical" evidence="7">
    <location>
        <begin position="453"/>
        <end position="475"/>
    </location>
</feature>
<feature type="transmembrane region" description="Helical" evidence="7">
    <location>
        <begin position="634"/>
        <end position="657"/>
    </location>
</feature>
<dbReference type="PROSITE" id="PS50297">
    <property type="entry name" value="ANK_REP_REGION"/>
    <property type="match status" value="5"/>
</dbReference>
<dbReference type="GO" id="GO:0008521">
    <property type="term" value="F:acetyl-CoA transmembrane transporter activity"/>
    <property type="evidence" value="ECO:0007669"/>
    <property type="project" value="InterPro"/>
</dbReference>
<feature type="compositionally biased region" description="Polar residues" evidence="6">
    <location>
        <begin position="405"/>
        <end position="415"/>
    </location>
</feature>
<feature type="transmembrane region" description="Helical" evidence="7">
    <location>
        <begin position="595"/>
        <end position="614"/>
    </location>
</feature>
<evidence type="ECO:0000256" key="4">
    <source>
        <dbReference type="ARBA" id="ARBA00023136"/>
    </source>
</evidence>
<evidence type="ECO:0000259" key="8">
    <source>
        <dbReference type="PROSITE" id="PS50181"/>
    </source>
</evidence>
<evidence type="ECO:0000256" key="1">
    <source>
        <dbReference type="ARBA" id="ARBA00004141"/>
    </source>
</evidence>
<dbReference type="InterPro" id="IPR001810">
    <property type="entry name" value="F-box_dom"/>
</dbReference>
<gene>
    <name evidence="9" type="ORF">AARAC_010874</name>
</gene>
<dbReference type="Pfam" id="PF13000">
    <property type="entry name" value="Acatn"/>
    <property type="match status" value="2"/>
</dbReference>
<dbReference type="STRING" id="656916.A0A2G7G1Q9"/>
<dbReference type="AlphaFoldDB" id="A0A2G7G1Q9"/>
<organism evidence="9 10">
    <name type="scientific">Aspergillus arachidicola</name>
    <dbReference type="NCBI Taxonomy" id="656916"/>
    <lineage>
        <taxon>Eukaryota</taxon>
        <taxon>Fungi</taxon>
        <taxon>Dikarya</taxon>
        <taxon>Ascomycota</taxon>
        <taxon>Pezizomycotina</taxon>
        <taxon>Eurotiomycetes</taxon>
        <taxon>Eurotiomycetidae</taxon>
        <taxon>Eurotiales</taxon>
        <taxon>Aspergillaceae</taxon>
        <taxon>Aspergillus</taxon>
        <taxon>Aspergillus subgen. Circumdati</taxon>
    </lineage>
</organism>
<sequence>MSLLRLPCELLLSVAEFLETEEDINALSQVNRVLHAVINPYLYRYNAWNSDSSALVWAAAHGVEDTAWISIREGAFPDAGDESGLTAMSIAAMNGHEEVVHLLLETGQVDLNAVDFELGRGPLGWAAGNGHAGVVQLLLESGLVDVNLSDNWYLTPLTLAAQSGDEAVVKVLLDTGKVDVNSKDVTGSTALGWAAELGHETVARLLLETGQAEVNSRDSEAGRTPLSRAAENGHDFLVKLLIDTGESDVDTKDDSSRTPLSWAAENGHETVVRLLLETKQVNMDSRDHDGSSPLSWAARNGHAAVVKLLLESGRVDIDSKDLLGQTPLFQAVVNGHEMPHSDLNKRRATRLQTVPLQTELPMKRKDRTVSKRRSKPTLRVATGQNGHARDGMNSNIEMRKRDTSIESTSSAQASRIMSRPSFSLDHEPPVAPQTPGLTTTSFSNLPRSDKRNFLLLCVLYFLQGVPMGLATGSVPFLLKPYLSYGQIGVFSLASYPYSLKLLWSPIVDAVWSRRFGRRKSWITPVQVIAGLAMIYMGGRIGDMMVQAGANGGAGVWNFTYWWFLLVFFCATQDIAVDGWAITLMSPPNISYASTAQTVGLTAGHFLSYTVFLAFNSQDFANRWFRSIPGEGGLLSLGTYLTFWGWAYLVVTTCLAVMKKEDKTHDRDSISDVYKSMWSVLKLKNVQTIILVHLIAKIGFQANDGVTSLKLLDKGFGQDNMALVVLIDFPFEIGLGYYAGKWSTEYTPMRLWCWAFMGRLAAAVLAQFTVMIYPSGSEIPFWYMLTVIGEHVLSTFMNTVMFVAVSAFHARISDPAIGGTYMTLLATVSNLGGTFPRYFILKLVDMFTEATCNPPSVPPAADQLKGELITAPFSCALEPDKNRCTNGGGSCQTIHDGYYTTNILCVLIGTVTFFMFIRPAVLKLQGLPLRAWRLSPNSRQ</sequence>
<feature type="transmembrane region" description="Helical" evidence="7">
    <location>
        <begin position="560"/>
        <end position="583"/>
    </location>
</feature>
<feature type="transmembrane region" description="Helical" evidence="7">
    <location>
        <begin position="750"/>
        <end position="774"/>
    </location>
</feature>
<dbReference type="Gene3D" id="1.25.40.20">
    <property type="entry name" value="Ankyrin repeat-containing domain"/>
    <property type="match status" value="2"/>
</dbReference>
<feature type="transmembrane region" description="Helical" evidence="7">
    <location>
        <begin position="481"/>
        <end position="499"/>
    </location>
</feature>
<protein>
    <submittedName>
        <fullName evidence="9">Acetyl coenzyme A transporter</fullName>
    </submittedName>
</protein>
<evidence type="ECO:0000256" key="3">
    <source>
        <dbReference type="ARBA" id="ARBA00022989"/>
    </source>
</evidence>
<feature type="repeat" description="ANK" evidence="5">
    <location>
        <begin position="83"/>
        <end position="107"/>
    </location>
</feature>
<evidence type="ECO:0000256" key="6">
    <source>
        <dbReference type="SAM" id="MobiDB-lite"/>
    </source>
</evidence>
<accession>A0A2G7G1Q9</accession>
<dbReference type="FunFam" id="1.20.1250.20:FF:000289">
    <property type="entry name" value="Acetyl-coenzyme A transporter 1"/>
    <property type="match status" value="1"/>
</dbReference>
<reference evidence="9 10" key="1">
    <citation type="submission" date="2017-05" db="EMBL/GenBank/DDBJ databases">
        <title>Genome sequence for an aflatoxigenic pathogen of Argentinian peanut, Aspergillus arachidicola.</title>
        <authorList>
            <person name="Moore G."/>
            <person name="Beltz S.B."/>
            <person name="Mack B.M."/>
        </authorList>
    </citation>
    <scope>NUCLEOTIDE SEQUENCE [LARGE SCALE GENOMIC DNA]</scope>
    <source>
        <strain evidence="9 10">CBS 117610</strain>
    </source>
</reference>
<dbReference type="SMART" id="SM00248">
    <property type="entry name" value="ANK"/>
    <property type="match status" value="8"/>
</dbReference>
<keyword evidence="2 7" id="KW-0812">Transmembrane</keyword>
<feature type="transmembrane region" description="Helical" evidence="7">
    <location>
        <begin position="719"/>
        <end position="738"/>
    </location>
</feature>
<dbReference type="PANTHER" id="PTHR12778">
    <property type="entry name" value="SOLUTE CARRIER FAMILY 33 ACETYL-COA TRANSPORTER -RELATED"/>
    <property type="match status" value="1"/>
</dbReference>
<dbReference type="PROSITE" id="PS50181">
    <property type="entry name" value="FBOX"/>
    <property type="match status" value="1"/>
</dbReference>
<dbReference type="SUPFAM" id="SSF48403">
    <property type="entry name" value="Ankyrin repeat"/>
    <property type="match status" value="1"/>
</dbReference>
<dbReference type="Proteomes" id="UP000231358">
    <property type="component" value="Unassembled WGS sequence"/>
</dbReference>
<evidence type="ECO:0000313" key="9">
    <source>
        <dbReference type="EMBL" id="PIG86738.1"/>
    </source>
</evidence>
<feature type="repeat" description="ANK" evidence="5">
    <location>
        <begin position="289"/>
        <end position="313"/>
    </location>
</feature>
<keyword evidence="10" id="KW-1185">Reference proteome</keyword>
<dbReference type="SUPFAM" id="SSF103473">
    <property type="entry name" value="MFS general substrate transporter"/>
    <property type="match status" value="1"/>
</dbReference>
<keyword evidence="3 7" id="KW-1133">Transmembrane helix</keyword>
<dbReference type="Gene3D" id="1.20.1250.20">
    <property type="entry name" value="MFS general substrate transporter like domains"/>
    <property type="match status" value="1"/>
</dbReference>